<feature type="domain" description="Shikimate dehydrogenase substrate binding N-terminal" evidence="10">
    <location>
        <begin position="11"/>
        <end position="91"/>
    </location>
</feature>
<keyword evidence="5 8" id="KW-0560">Oxidoreductase</keyword>
<dbReference type="Pfam" id="PF18317">
    <property type="entry name" value="SDH_C"/>
    <property type="match status" value="1"/>
</dbReference>
<dbReference type="InterPro" id="IPR013708">
    <property type="entry name" value="Shikimate_DH-bd_N"/>
</dbReference>
<dbReference type="InterPro" id="IPR046346">
    <property type="entry name" value="Aminoacid_DH-like_N_sf"/>
</dbReference>
<evidence type="ECO:0000259" key="11">
    <source>
        <dbReference type="Pfam" id="PF18317"/>
    </source>
</evidence>
<keyword evidence="4 8" id="KW-0521">NADP</keyword>
<dbReference type="CDD" id="cd01065">
    <property type="entry name" value="NAD_bind_Shikimate_DH"/>
    <property type="match status" value="1"/>
</dbReference>
<dbReference type="Proteomes" id="UP000199608">
    <property type="component" value="Unassembled WGS sequence"/>
</dbReference>
<evidence type="ECO:0000256" key="2">
    <source>
        <dbReference type="ARBA" id="ARBA00012962"/>
    </source>
</evidence>
<dbReference type="GO" id="GO:0004764">
    <property type="term" value="F:shikimate 3-dehydrogenase (NADP+) activity"/>
    <property type="evidence" value="ECO:0007669"/>
    <property type="project" value="UniProtKB-UniRule"/>
</dbReference>
<gene>
    <name evidence="8" type="primary">aroE</name>
    <name evidence="12" type="ORF">SAMN04487931_11926</name>
</gene>
<feature type="binding site" evidence="8">
    <location>
        <begin position="126"/>
        <end position="130"/>
    </location>
    <ligand>
        <name>NADP(+)</name>
        <dbReference type="ChEBI" id="CHEBI:58349"/>
    </ligand>
</feature>
<feature type="binding site" evidence="8">
    <location>
        <position position="64"/>
    </location>
    <ligand>
        <name>shikimate</name>
        <dbReference type="ChEBI" id="CHEBI:36208"/>
    </ligand>
</feature>
<dbReference type="PANTHER" id="PTHR21089">
    <property type="entry name" value="SHIKIMATE DEHYDROGENASE"/>
    <property type="match status" value="1"/>
</dbReference>
<comment type="pathway">
    <text evidence="1 8">Metabolic intermediate biosynthesis; chorismate biosynthesis; chorismate from D-erythrose 4-phosphate and phosphoenolpyruvate: step 4/7.</text>
</comment>
<dbReference type="EMBL" id="FNLL01000019">
    <property type="protein sequence ID" value="SDU62868.1"/>
    <property type="molecule type" value="Genomic_DNA"/>
</dbReference>
<evidence type="ECO:0000256" key="3">
    <source>
        <dbReference type="ARBA" id="ARBA00022605"/>
    </source>
</evidence>
<dbReference type="Gene3D" id="3.40.50.720">
    <property type="entry name" value="NAD(P)-binding Rossmann-like Domain"/>
    <property type="match status" value="1"/>
</dbReference>
<dbReference type="GO" id="GO:0008652">
    <property type="term" value="P:amino acid biosynthetic process"/>
    <property type="evidence" value="ECO:0007669"/>
    <property type="project" value="UniProtKB-KW"/>
</dbReference>
<dbReference type="NCBIfam" id="TIGR00507">
    <property type="entry name" value="aroE"/>
    <property type="match status" value="1"/>
</dbReference>
<dbReference type="GO" id="GO:0009073">
    <property type="term" value="P:aromatic amino acid family biosynthetic process"/>
    <property type="evidence" value="ECO:0007669"/>
    <property type="project" value="UniProtKB-KW"/>
</dbReference>
<evidence type="ECO:0000256" key="8">
    <source>
        <dbReference type="HAMAP-Rule" id="MF_00222"/>
    </source>
</evidence>
<dbReference type="GO" id="GO:0009423">
    <property type="term" value="P:chorismate biosynthetic process"/>
    <property type="evidence" value="ECO:0007669"/>
    <property type="project" value="UniProtKB-UniRule"/>
</dbReference>
<feature type="binding site" evidence="8">
    <location>
        <position position="80"/>
    </location>
    <ligand>
        <name>NADP(+)</name>
        <dbReference type="ChEBI" id="CHEBI:58349"/>
    </ligand>
</feature>
<dbReference type="SUPFAM" id="SSF51735">
    <property type="entry name" value="NAD(P)-binding Rossmann-fold domains"/>
    <property type="match status" value="1"/>
</dbReference>
<feature type="binding site" evidence="8">
    <location>
        <position position="254"/>
    </location>
    <ligand>
        <name>shikimate</name>
        <dbReference type="ChEBI" id="CHEBI:36208"/>
    </ligand>
</feature>
<feature type="domain" description="Quinate/shikimate 5-dehydrogenase/glutamyl-tRNA reductase" evidence="9">
    <location>
        <begin position="117"/>
        <end position="183"/>
    </location>
</feature>
<feature type="binding site" evidence="8">
    <location>
        <position position="104"/>
    </location>
    <ligand>
        <name>shikimate</name>
        <dbReference type="ChEBI" id="CHEBI:36208"/>
    </ligand>
</feature>
<dbReference type="Gene3D" id="3.40.50.10860">
    <property type="entry name" value="Leucine Dehydrogenase, chain A, domain 1"/>
    <property type="match status" value="1"/>
</dbReference>
<dbReference type="GO" id="GO:0050661">
    <property type="term" value="F:NADP binding"/>
    <property type="evidence" value="ECO:0007669"/>
    <property type="project" value="InterPro"/>
</dbReference>
<evidence type="ECO:0000256" key="5">
    <source>
        <dbReference type="ARBA" id="ARBA00023002"/>
    </source>
</evidence>
<dbReference type="Pfam" id="PF01488">
    <property type="entry name" value="Shikimate_DH"/>
    <property type="match status" value="1"/>
</dbReference>
<evidence type="ECO:0000256" key="1">
    <source>
        <dbReference type="ARBA" id="ARBA00004871"/>
    </source>
</evidence>
<evidence type="ECO:0000313" key="12">
    <source>
        <dbReference type="EMBL" id="SDU62868.1"/>
    </source>
</evidence>
<organism evidence="12 13">
    <name type="scientific">Desulfobacula phenolica</name>
    <dbReference type="NCBI Taxonomy" id="90732"/>
    <lineage>
        <taxon>Bacteria</taxon>
        <taxon>Pseudomonadati</taxon>
        <taxon>Thermodesulfobacteriota</taxon>
        <taxon>Desulfobacteria</taxon>
        <taxon>Desulfobacterales</taxon>
        <taxon>Desulfobacteraceae</taxon>
        <taxon>Desulfobacula</taxon>
    </lineage>
</organism>
<dbReference type="NCBIfam" id="NF001319">
    <property type="entry name" value="PRK00258.3-3"/>
    <property type="match status" value="1"/>
</dbReference>
<dbReference type="GO" id="GO:0019632">
    <property type="term" value="P:shikimate metabolic process"/>
    <property type="evidence" value="ECO:0007669"/>
    <property type="project" value="InterPro"/>
</dbReference>
<keyword evidence="13" id="KW-1185">Reference proteome</keyword>
<evidence type="ECO:0000256" key="6">
    <source>
        <dbReference type="ARBA" id="ARBA00023141"/>
    </source>
</evidence>
<dbReference type="Pfam" id="PF08501">
    <property type="entry name" value="Shikimate_dh_N"/>
    <property type="match status" value="1"/>
</dbReference>
<dbReference type="InterPro" id="IPR006151">
    <property type="entry name" value="Shikm_DH/Glu-tRNA_Rdtase"/>
</dbReference>
<comment type="function">
    <text evidence="8">Involved in the biosynthesis of the chorismate, which leads to the biosynthesis of aromatic amino acids. Catalyzes the reversible NADPH linked reduction of 3-dehydroshikimate (DHSA) to yield shikimate (SA).</text>
</comment>
<feature type="binding site" evidence="8">
    <location>
        <position position="224"/>
    </location>
    <ligand>
        <name>NADP(+)</name>
        <dbReference type="ChEBI" id="CHEBI:58349"/>
    </ligand>
</feature>
<name>A0A1H2K375_9BACT</name>
<dbReference type="InterPro" id="IPR036291">
    <property type="entry name" value="NAD(P)-bd_dom_sf"/>
</dbReference>
<feature type="binding site" evidence="8">
    <location>
        <begin position="19"/>
        <end position="21"/>
    </location>
    <ligand>
        <name>shikimate</name>
        <dbReference type="ChEBI" id="CHEBI:36208"/>
    </ligand>
</feature>
<proteinExistence type="inferred from homology"/>
<keyword evidence="6 8" id="KW-0057">Aromatic amino acid biosynthesis</keyword>
<accession>A0A1H2K375</accession>
<dbReference type="EC" id="1.1.1.25" evidence="2 8"/>
<dbReference type="AlphaFoldDB" id="A0A1H2K375"/>
<feature type="active site" description="Proton acceptor" evidence="8">
    <location>
        <position position="68"/>
    </location>
</feature>
<feature type="binding site" evidence="8">
    <location>
        <position position="247"/>
    </location>
    <ligand>
        <name>NADP(+)</name>
        <dbReference type="ChEBI" id="CHEBI:58349"/>
    </ligand>
</feature>
<dbReference type="InterPro" id="IPR022893">
    <property type="entry name" value="Shikimate_DH_fam"/>
</dbReference>
<comment type="similarity">
    <text evidence="8">Belongs to the shikimate dehydrogenase family.</text>
</comment>
<comment type="catalytic activity">
    <reaction evidence="7 8">
        <text>shikimate + NADP(+) = 3-dehydroshikimate + NADPH + H(+)</text>
        <dbReference type="Rhea" id="RHEA:17737"/>
        <dbReference type="ChEBI" id="CHEBI:15378"/>
        <dbReference type="ChEBI" id="CHEBI:16630"/>
        <dbReference type="ChEBI" id="CHEBI:36208"/>
        <dbReference type="ChEBI" id="CHEBI:57783"/>
        <dbReference type="ChEBI" id="CHEBI:58349"/>
        <dbReference type="EC" id="1.1.1.25"/>
    </reaction>
</comment>
<protein>
    <recommendedName>
        <fullName evidence="2 8">Shikimate dehydrogenase (NADP(+))</fullName>
        <shortName evidence="8">SDH</shortName>
        <ecNumber evidence="2 8">1.1.1.25</ecNumber>
    </recommendedName>
</protein>
<keyword evidence="3 8" id="KW-0028">Amino-acid biosynthesis</keyword>
<evidence type="ECO:0000256" key="4">
    <source>
        <dbReference type="ARBA" id="ARBA00022857"/>
    </source>
</evidence>
<feature type="domain" description="SDH C-terminal" evidence="11">
    <location>
        <begin position="247"/>
        <end position="276"/>
    </location>
</feature>
<dbReference type="PANTHER" id="PTHR21089:SF1">
    <property type="entry name" value="BIFUNCTIONAL 3-DEHYDROQUINATE DEHYDRATASE_SHIKIMATE DEHYDROGENASE, CHLOROPLASTIC"/>
    <property type="match status" value="1"/>
</dbReference>
<feature type="binding site" evidence="8">
    <location>
        <position position="226"/>
    </location>
    <ligand>
        <name>shikimate</name>
        <dbReference type="ChEBI" id="CHEBI:36208"/>
    </ligand>
</feature>
<comment type="caution">
    <text evidence="8">Lacks conserved residue(s) required for the propagation of feature annotation.</text>
</comment>
<comment type="subunit">
    <text evidence="8">Homodimer.</text>
</comment>
<evidence type="ECO:0000256" key="7">
    <source>
        <dbReference type="ARBA" id="ARBA00049442"/>
    </source>
</evidence>
<feature type="binding site" evidence="8">
    <location>
        <position position="89"/>
    </location>
    <ligand>
        <name>shikimate</name>
        <dbReference type="ChEBI" id="CHEBI:36208"/>
    </ligand>
</feature>
<dbReference type="HAMAP" id="MF_00222">
    <property type="entry name" value="Shikimate_DH_AroE"/>
    <property type="match status" value="1"/>
</dbReference>
<dbReference type="SUPFAM" id="SSF53223">
    <property type="entry name" value="Aminoacid dehydrogenase-like, N-terminal domain"/>
    <property type="match status" value="1"/>
</dbReference>
<dbReference type="InterPro" id="IPR041121">
    <property type="entry name" value="SDH_C"/>
</dbReference>
<evidence type="ECO:0000313" key="13">
    <source>
        <dbReference type="Proteomes" id="UP000199608"/>
    </source>
</evidence>
<dbReference type="RefSeq" id="WP_092238256.1">
    <property type="nucleotide sequence ID" value="NZ_FNLL01000019.1"/>
</dbReference>
<evidence type="ECO:0000259" key="9">
    <source>
        <dbReference type="Pfam" id="PF01488"/>
    </source>
</evidence>
<dbReference type="InterPro" id="IPR011342">
    <property type="entry name" value="Shikimate_DH"/>
</dbReference>
<evidence type="ECO:0000259" key="10">
    <source>
        <dbReference type="Pfam" id="PF08501"/>
    </source>
</evidence>
<reference evidence="13" key="1">
    <citation type="submission" date="2016-10" db="EMBL/GenBank/DDBJ databases">
        <authorList>
            <person name="Varghese N."/>
            <person name="Submissions S."/>
        </authorList>
    </citation>
    <scope>NUCLEOTIDE SEQUENCE [LARGE SCALE GENOMIC DNA]</scope>
    <source>
        <strain evidence="13">DSM 3384</strain>
    </source>
</reference>
<sequence length="281" mass="31048">MIDSKTKLYCIFGKPVTHSKSPLIHNACFQKHHMNSVYLAFEIDEISEGIATMRTLNIKGASVTIPFKESIMAYLDEIDEEALSIGAVNTVVNKDGKLIGYNTDYKAAVSPLKPFGIKNKTVCIIGAGGAAQAVAYGIHKEKGKLVIINRNKERGKRLASKYNAEFISMDKMNQTEIDKEAINKTNIINADIIINTTSIGMSPDIETCAFPLTLLDSRMVVMDIVYTPLKTKLLSIAQSKGCTTIDGLSMFLHQGAAQFKLWTDILPDIKLMRQTIIKENN</sequence>
<dbReference type="UniPathway" id="UPA00053">
    <property type="reaction ID" value="UER00087"/>
</dbReference>